<evidence type="ECO:0000259" key="1">
    <source>
        <dbReference type="Pfam" id="PF25794"/>
    </source>
</evidence>
<proteinExistence type="predicted"/>
<dbReference type="EMBL" id="CAJPWZ010003139">
    <property type="protein sequence ID" value="CAG2253084.1"/>
    <property type="molecule type" value="Genomic_DNA"/>
</dbReference>
<feature type="domain" description="Sacsin/Nov" evidence="1">
    <location>
        <begin position="290"/>
        <end position="539"/>
    </location>
</feature>
<comment type="caution">
    <text evidence="2">The sequence shown here is derived from an EMBL/GenBank/DDBJ whole genome shotgun (WGS) entry which is preliminary data.</text>
</comment>
<dbReference type="GO" id="GO:0030544">
    <property type="term" value="F:Hsp70 protein binding"/>
    <property type="evidence" value="ECO:0007669"/>
    <property type="project" value="TreeGrafter"/>
</dbReference>
<dbReference type="InterPro" id="IPR036890">
    <property type="entry name" value="HATPase_C_sf"/>
</dbReference>
<dbReference type="OrthoDB" id="5963011at2759"/>
<dbReference type="PANTHER" id="PTHR15600">
    <property type="entry name" value="SACSIN"/>
    <property type="match status" value="1"/>
</dbReference>
<protein>
    <recommendedName>
        <fullName evidence="1">Sacsin/Nov domain-containing protein</fullName>
    </recommendedName>
</protein>
<reference evidence="2" key="1">
    <citation type="submission" date="2021-03" db="EMBL/GenBank/DDBJ databases">
        <authorList>
            <person name="Bekaert M."/>
        </authorList>
    </citation>
    <scope>NUCLEOTIDE SEQUENCE</scope>
</reference>
<name>A0A8S3VHG1_MYTED</name>
<dbReference type="InterPro" id="IPR052972">
    <property type="entry name" value="Sacsin_chaperone_reg"/>
</dbReference>
<dbReference type="SUPFAM" id="SSF55874">
    <property type="entry name" value="ATPase domain of HSP90 chaperone/DNA topoisomerase II/histidine kinase"/>
    <property type="match status" value="1"/>
</dbReference>
<dbReference type="InterPro" id="IPR058210">
    <property type="entry name" value="SACS/Nov_dom"/>
</dbReference>
<accession>A0A8S3VHG1</accession>
<keyword evidence="3" id="KW-1185">Reference proteome</keyword>
<dbReference type="NCBIfam" id="NF047352">
    <property type="entry name" value="P_loop_sacsin"/>
    <property type="match status" value="1"/>
</dbReference>
<dbReference type="Proteomes" id="UP000683360">
    <property type="component" value="Unassembled WGS sequence"/>
</dbReference>
<organism evidence="2 3">
    <name type="scientific">Mytilus edulis</name>
    <name type="common">Blue mussel</name>
    <dbReference type="NCBI Taxonomy" id="6550"/>
    <lineage>
        <taxon>Eukaryota</taxon>
        <taxon>Metazoa</taxon>
        <taxon>Spiralia</taxon>
        <taxon>Lophotrochozoa</taxon>
        <taxon>Mollusca</taxon>
        <taxon>Bivalvia</taxon>
        <taxon>Autobranchia</taxon>
        <taxon>Pteriomorphia</taxon>
        <taxon>Mytilida</taxon>
        <taxon>Mytiloidea</taxon>
        <taxon>Mytilidae</taxon>
        <taxon>Mytilinae</taxon>
        <taxon>Mytilus</taxon>
    </lineage>
</organism>
<gene>
    <name evidence="2" type="ORF">MEDL_64644</name>
</gene>
<dbReference type="Pfam" id="PF25794">
    <property type="entry name" value="SACS"/>
    <property type="match status" value="1"/>
</dbReference>
<dbReference type="PANTHER" id="PTHR15600:SF42">
    <property type="entry name" value="SACSIN"/>
    <property type="match status" value="1"/>
</dbReference>
<sequence>MEHFPDMLPWYASAFPFCKPADLFDPQFFLLIGSVQPVLQRSVQSELSRVFSWNKTPNIKSVIEQLFIIIRVYEDKYKPHLLPSIYHIYNFLSENHNRGSEVTLLETEKWIWSGSGFEPSCNMILKTTDSDISLKPYLFSLPPEIRIPKLLQFFKRMNCVICQDTDLLLRVLQMIQYKYEGRYQNERESKSDLHLCMKILNSLKECDDIDERVLIPVYTNTSGKVILKLANECNYCNDDWLKGAAEDDGDEIYYVHPDISHDTAVKLGVPSLTDKLLQDTEGIEEWGQNEPLTTRINKLIQDYKDGLSVPKEIVQNADDAGATKVSFMYDERENEQFRTKLLDSNMAHCQGPALWAYNDATFTQKDLKNITKLSGATKEDDSSKIGKFGLGFCSVYNLTEVPSFVSGNQIVIFDPHTTYLGSALKNKNQPGIKIDTRKNHHVLKRMSSQFEPYNGVFGCNLNAGKGNLSFDGTLFRFPLRTEQQANAPSKISDKVYNRKEMKELIEIFVKACGNLLLFTQNVNEIEFYHLQADRTDPTEAALLYSLYREFKNTIEKPFGKKELYRKKYNSVTRYV</sequence>
<evidence type="ECO:0000313" key="2">
    <source>
        <dbReference type="EMBL" id="CAG2253084.1"/>
    </source>
</evidence>
<evidence type="ECO:0000313" key="3">
    <source>
        <dbReference type="Proteomes" id="UP000683360"/>
    </source>
</evidence>
<dbReference type="AlphaFoldDB" id="A0A8S3VHG1"/>